<feature type="compositionally biased region" description="Gly residues" evidence="1">
    <location>
        <begin position="477"/>
        <end position="509"/>
    </location>
</feature>
<dbReference type="AlphaFoldDB" id="A5C3E2"/>
<organism evidence="3">
    <name type="scientific">Vitis vinifera</name>
    <name type="common">Grape</name>
    <dbReference type="NCBI Taxonomy" id="29760"/>
    <lineage>
        <taxon>Eukaryota</taxon>
        <taxon>Viridiplantae</taxon>
        <taxon>Streptophyta</taxon>
        <taxon>Embryophyta</taxon>
        <taxon>Tracheophyta</taxon>
        <taxon>Spermatophyta</taxon>
        <taxon>Magnoliopsida</taxon>
        <taxon>eudicotyledons</taxon>
        <taxon>Gunneridae</taxon>
        <taxon>Pentapetalae</taxon>
        <taxon>rosids</taxon>
        <taxon>Vitales</taxon>
        <taxon>Vitaceae</taxon>
        <taxon>Viteae</taxon>
        <taxon>Vitis</taxon>
    </lineage>
</organism>
<protein>
    <recommendedName>
        <fullName evidence="2">DUF659 domain-containing protein</fullName>
    </recommendedName>
</protein>
<dbReference type="SUPFAM" id="SSF53098">
    <property type="entry name" value="Ribonuclease H-like"/>
    <property type="match status" value="1"/>
</dbReference>
<dbReference type="PANTHER" id="PTHR32166">
    <property type="entry name" value="OSJNBA0013A04.12 PROTEIN"/>
    <property type="match status" value="1"/>
</dbReference>
<dbReference type="PANTHER" id="PTHR32166:SF105">
    <property type="entry name" value="HAT DIMERIZATION DOMAIN-CONTAINING PROTEIN"/>
    <property type="match status" value="1"/>
</dbReference>
<feature type="region of interest" description="Disordered" evidence="1">
    <location>
        <begin position="462"/>
        <end position="509"/>
    </location>
</feature>
<proteinExistence type="predicted"/>
<dbReference type="InterPro" id="IPR007021">
    <property type="entry name" value="DUF659"/>
</dbReference>
<dbReference type="InterPro" id="IPR012337">
    <property type="entry name" value="RNaseH-like_sf"/>
</dbReference>
<gene>
    <name evidence="3" type="ORF">VITISV_001660</name>
</gene>
<name>A5C3E2_VITVI</name>
<feature type="domain" description="DUF659" evidence="2">
    <location>
        <begin position="22"/>
        <end position="160"/>
    </location>
</feature>
<reference evidence="3" key="1">
    <citation type="journal article" date="2007" name="PLoS ONE">
        <title>The first genome sequence of an elite grapevine cultivar (Pinot noir Vitis vinifera L.): coping with a highly heterozygous genome.</title>
        <authorList>
            <person name="Velasco R."/>
            <person name="Zharkikh A."/>
            <person name="Troggio M."/>
            <person name="Cartwright D.A."/>
            <person name="Cestaro A."/>
            <person name="Pruss D."/>
            <person name="Pindo M."/>
            <person name="FitzGerald L.M."/>
            <person name="Vezzulli S."/>
            <person name="Reid J."/>
            <person name="Malacarne G."/>
            <person name="Iliev D."/>
            <person name="Coppola G."/>
            <person name="Wardell B."/>
            <person name="Micheletti D."/>
            <person name="Macalma T."/>
            <person name="Facci M."/>
            <person name="Mitchell J.T."/>
            <person name="Perazzolli M."/>
            <person name="Eldredge G."/>
            <person name="Gatto P."/>
            <person name="Oyzerski R."/>
            <person name="Moretto M."/>
            <person name="Gutin N."/>
            <person name="Stefanini M."/>
            <person name="Chen Y."/>
            <person name="Segala C."/>
            <person name="Davenport C."/>
            <person name="Dematte L."/>
            <person name="Mraz A."/>
            <person name="Battilana J."/>
            <person name="Stormo K."/>
            <person name="Costa F."/>
            <person name="Tao Q."/>
            <person name="Si-Ammour A."/>
            <person name="Harkins T."/>
            <person name="Lackey A."/>
            <person name="Perbost C."/>
            <person name="Taillon B."/>
            <person name="Stella A."/>
            <person name="Solovyev V."/>
            <person name="Fawcett J.A."/>
            <person name="Sterck L."/>
            <person name="Vandepoele K."/>
            <person name="Grando S.M."/>
            <person name="Toppo S."/>
            <person name="Moser C."/>
            <person name="Lanchbury J."/>
            <person name="Bogden R."/>
            <person name="Skolnick M."/>
            <person name="Sgaramella V."/>
            <person name="Bhatnagar S.K."/>
            <person name="Fontana P."/>
            <person name="Gutin A."/>
            <person name="Van de Peer Y."/>
            <person name="Salamini F."/>
            <person name="Viola R."/>
        </authorList>
    </citation>
    <scope>NUCLEOTIDE SEQUENCE</scope>
</reference>
<evidence type="ECO:0000313" key="3">
    <source>
        <dbReference type="EMBL" id="CAN75258.1"/>
    </source>
</evidence>
<evidence type="ECO:0000256" key="1">
    <source>
        <dbReference type="SAM" id="MobiDB-lite"/>
    </source>
</evidence>
<dbReference type="EMBL" id="AM480734">
    <property type="protein sequence ID" value="CAN75258.1"/>
    <property type="molecule type" value="Genomic_DNA"/>
</dbReference>
<sequence>MIDTIADAGLGIKGPMGYQIGNTYLEEEVQELLKAKWPISGCTIMCDGWSSRTRKPIINFMIYCDRSMIYHSSVDTTNIPKTTDFIFSLMDKVVEEVGKENVVQVVTDNETSFKAAGMLLMEKQKHLFWSPCAAHYIDLMLEDIASMKQINETLDQAKMITRFIYNSLKVVNLMKVFTKDIDLLRLGITRFAIEFISLKSLIGYEADLKRMCTTNEWSEFNKDRSRKSLRDKVSNLILTDRFWKKAGEVQTIIEPLVKVLKLVDQDKKPTLSIIYEAMDKAKFSYQGICQAMGKHFSNHPKIKVGLNEVIKRSKSDLDRQAKAINKVKLFVDGGGEFGSALTMKAINQSLPSCERNWSTWSLIHKKLRNRLAMKKLHMLVYVHYNMRLRVKNLMQERNNEDLYNAIDLNHIFNDYDILDEWIREGKEPILSSDNLDWLDKGLPTNEEERDVDSRCTCKTLRKFSSSSSSDDGDNGSSRGGTSGGSSGGSRGVGGTGEGTRGDGSIGGGYVSQIDPGMSWAQGGENYYATQDTNHGYRLGIWEQRKHLERLTTFPSDDDYSSGHDYHRSNYHCIDEHLQNLGIGSRPYFRGVDDISYHNFRDCDSSSSTFSRNDFDRFSMMYLE</sequence>
<dbReference type="Pfam" id="PF04937">
    <property type="entry name" value="DUF659"/>
    <property type="match status" value="1"/>
</dbReference>
<dbReference type="ExpressionAtlas" id="A5C3E2">
    <property type="expression patterns" value="baseline and differential"/>
</dbReference>
<accession>A5C3E2</accession>
<evidence type="ECO:0000259" key="2">
    <source>
        <dbReference type="Pfam" id="PF04937"/>
    </source>
</evidence>